<evidence type="ECO:0000256" key="1">
    <source>
        <dbReference type="SAM" id="MobiDB-lite"/>
    </source>
</evidence>
<evidence type="ECO:0000313" key="4">
    <source>
        <dbReference type="Proteomes" id="UP000315914"/>
    </source>
</evidence>
<feature type="chain" id="PRO_5022034472" description="Lipoprotein" evidence="2">
    <location>
        <begin position="22"/>
        <end position="41"/>
    </location>
</feature>
<evidence type="ECO:0000256" key="2">
    <source>
        <dbReference type="SAM" id="SignalP"/>
    </source>
</evidence>
<dbReference type="Proteomes" id="UP000315914">
    <property type="component" value="Unassembled WGS sequence"/>
</dbReference>
<organism evidence="3 4">
    <name type="scientific">Bradyrhizobium sacchari</name>
    <dbReference type="NCBI Taxonomy" id="1399419"/>
    <lineage>
        <taxon>Bacteria</taxon>
        <taxon>Pseudomonadati</taxon>
        <taxon>Pseudomonadota</taxon>
        <taxon>Alphaproteobacteria</taxon>
        <taxon>Hyphomicrobiales</taxon>
        <taxon>Nitrobacteraceae</taxon>
        <taxon>Bradyrhizobium</taxon>
    </lineage>
</organism>
<proteinExistence type="predicted"/>
<keyword evidence="2" id="KW-0732">Signal</keyword>
<feature type="region of interest" description="Disordered" evidence="1">
    <location>
        <begin position="22"/>
        <end position="41"/>
    </location>
</feature>
<reference evidence="3 4" key="1">
    <citation type="submission" date="2019-06" db="EMBL/GenBank/DDBJ databases">
        <title>Genomic Encyclopedia of Type Strains, Phase IV (KMG-V): Genome sequencing to study the core and pangenomes of soil and plant-associated prokaryotes.</title>
        <authorList>
            <person name="Whitman W."/>
        </authorList>
    </citation>
    <scope>NUCLEOTIDE SEQUENCE [LARGE SCALE GENOMIC DNA]</scope>
    <source>
        <strain evidence="3 4">BR 10556</strain>
    </source>
</reference>
<dbReference type="PROSITE" id="PS51257">
    <property type="entry name" value="PROKAR_LIPOPROTEIN"/>
    <property type="match status" value="1"/>
</dbReference>
<feature type="signal peptide" evidence="2">
    <location>
        <begin position="1"/>
        <end position="21"/>
    </location>
</feature>
<evidence type="ECO:0008006" key="5">
    <source>
        <dbReference type="Google" id="ProtNLM"/>
    </source>
</evidence>
<gene>
    <name evidence="3" type="ORF">FBZ95_105579</name>
</gene>
<dbReference type="EMBL" id="VITW01000005">
    <property type="protein sequence ID" value="TWB74326.1"/>
    <property type="molecule type" value="Genomic_DNA"/>
</dbReference>
<dbReference type="AlphaFoldDB" id="A0A560JTJ3"/>
<keyword evidence="4" id="KW-1185">Reference proteome</keyword>
<name>A0A560JTJ3_9BRAD</name>
<sequence length="41" mass="4324">MKFVIPAVCALLIGVSLSACLTSDPDNKPSYGQANGRKSDR</sequence>
<evidence type="ECO:0000313" key="3">
    <source>
        <dbReference type="EMBL" id="TWB74326.1"/>
    </source>
</evidence>
<protein>
    <recommendedName>
        <fullName evidence="5">Lipoprotein</fullName>
    </recommendedName>
</protein>
<comment type="caution">
    <text evidence="3">The sequence shown here is derived from an EMBL/GenBank/DDBJ whole genome shotgun (WGS) entry which is preliminary data.</text>
</comment>
<accession>A0A560JTJ3</accession>